<evidence type="ECO:0000256" key="3">
    <source>
        <dbReference type="ARBA" id="ARBA00022729"/>
    </source>
</evidence>
<evidence type="ECO:0008006" key="6">
    <source>
        <dbReference type="Google" id="ProtNLM"/>
    </source>
</evidence>
<evidence type="ECO:0000313" key="5">
    <source>
        <dbReference type="Proteomes" id="UP000005267"/>
    </source>
</evidence>
<dbReference type="PANTHER" id="PTHR30024">
    <property type="entry name" value="ALIPHATIC SULFONATES-BINDING PROTEIN-RELATED"/>
    <property type="match status" value="1"/>
</dbReference>
<dbReference type="PANTHER" id="PTHR30024:SF47">
    <property type="entry name" value="TAURINE-BINDING PERIPLASMIC PROTEIN"/>
    <property type="match status" value="1"/>
</dbReference>
<evidence type="ECO:0000256" key="2">
    <source>
        <dbReference type="ARBA" id="ARBA00010742"/>
    </source>
</evidence>
<reference evidence="5" key="2">
    <citation type="journal article" date="2013" name="PLoS ONE">
        <title>Genome implosion elicits host-confinement in Alcaligenaceae: evidence from the comparative genomics of Tetrathiobacter kashmirensis, a pathogen in the making.</title>
        <authorList>
            <person name="Ghosh W."/>
            <person name="Alam M."/>
            <person name="Roy C."/>
            <person name="Pyne P."/>
            <person name="George A."/>
            <person name="Chakraborty R."/>
            <person name="Majumder S."/>
            <person name="Agarwal A."/>
            <person name="Chakraborty S."/>
            <person name="Majumdar S."/>
            <person name="Gupta S.K."/>
        </authorList>
    </citation>
    <scope>NUCLEOTIDE SEQUENCE [LARGE SCALE GENOMIC DNA]</scope>
    <source>
        <strain evidence="5">WT001</strain>
    </source>
</reference>
<dbReference type="Gene3D" id="3.40.190.10">
    <property type="entry name" value="Periplasmic binding protein-like II"/>
    <property type="match status" value="2"/>
</dbReference>
<dbReference type="Proteomes" id="UP000005267">
    <property type="component" value="Chromosome"/>
</dbReference>
<dbReference type="EMBL" id="CP003555">
    <property type="protein sequence ID" value="AFK61378.1"/>
    <property type="molecule type" value="Genomic_DNA"/>
</dbReference>
<dbReference type="HOGENOM" id="CLU_052162_0_0_4"/>
<comment type="subcellular location">
    <subcellularLocation>
        <location evidence="1">Periplasm</location>
    </subcellularLocation>
</comment>
<dbReference type="AlphaFoldDB" id="I3U8P0"/>
<evidence type="ECO:0000313" key="4">
    <source>
        <dbReference type="EMBL" id="AFK61378.1"/>
    </source>
</evidence>
<comment type="similarity">
    <text evidence="2">Belongs to the bacterial solute-binding protein SsuA/TauA family.</text>
</comment>
<organism evidence="4 5">
    <name type="scientific">Advenella kashmirensis (strain DSM 17095 / LMG 22695 / WT001)</name>
    <name type="common">Tetrathiobacter kashmirensis</name>
    <dbReference type="NCBI Taxonomy" id="1036672"/>
    <lineage>
        <taxon>Bacteria</taxon>
        <taxon>Pseudomonadati</taxon>
        <taxon>Pseudomonadota</taxon>
        <taxon>Betaproteobacteria</taxon>
        <taxon>Burkholderiales</taxon>
        <taxon>Alcaligenaceae</taxon>
    </lineage>
</organism>
<name>I3U8P0_ADVKW</name>
<keyword evidence="5" id="KW-1185">Reference proteome</keyword>
<evidence type="ECO:0000256" key="1">
    <source>
        <dbReference type="ARBA" id="ARBA00004418"/>
    </source>
</evidence>
<dbReference type="Pfam" id="PF13379">
    <property type="entry name" value="NMT1_2"/>
    <property type="match status" value="1"/>
</dbReference>
<dbReference type="KEGG" id="aka:TKWG_04100"/>
<dbReference type="SUPFAM" id="SSF53850">
    <property type="entry name" value="Periplasmic binding protein-like II"/>
    <property type="match status" value="1"/>
</dbReference>
<keyword evidence="3" id="KW-0732">Signal</keyword>
<accession>I3U8P0</accession>
<proteinExistence type="inferred from homology"/>
<protein>
    <recommendedName>
        <fullName evidence="6">ABC transporter substrate-binding protein</fullName>
    </recommendedName>
</protein>
<dbReference type="GO" id="GO:0042918">
    <property type="term" value="P:alkanesulfonate transmembrane transport"/>
    <property type="evidence" value="ECO:0007669"/>
    <property type="project" value="TreeGrafter"/>
</dbReference>
<gene>
    <name evidence="4" type="ordered locus">TKWG_04100</name>
</gene>
<reference evidence="4 5" key="1">
    <citation type="journal article" date="2011" name="J. Bacteriol.">
        <title>Whole-genome shotgun sequencing of the sulfur-oxidizing chemoautotroph Tetrathiobacter kashmirensis.</title>
        <authorList>
            <person name="Ghosh W."/>
            <person name="George A."/>
            <person name="Agarwal A."/>
            <person name="Raj P."/>
            <person name="Alam M."/>
            <person name="Pyne P."/>
            <person name="Das Gupta S.K."/>
        </authorList>
    </citation>
    <scope>NUCLEOTIDE SEQUENCE [LARGE SCALE GENOMIC DNA]</scope>
    <source>
        <strain evidence="4 5">WT001</strain>
    </source>
</reference>
<dbReference type="STRING" id="1036672.TKWG_04100"/>
<sequence length="383" mass="40504">MGQPGLCDGQAALSEPAQRNFLLSYFNLLQEKKTKEHHMSLSRRHLLKAAGLSGLATVWPGIGLAQNAPKLEKTDVSIAVGGKGLVYYLPLTIAEQKGFFKEEGLNVKVADFAGGSKALQAVVGGSADVCSGAFEHTINLQSKKQYFRAFVLQGRAPMIVLAGNKKTLAGYKSPADLKGKKIGVTAPGSSTNMLVSFFLAQHGLKDSDVSIIGVGGGAGAVSALRAGQIDALSNLDPVISLLDGTGDIFTIADTRTLKDTQTIFGGPMPAGCLYTAQKYIDENPGTVQALTNAMVKADKWIQTAGAEEIMKTVPKNYLLGNPDVYKLALTKSFEGLSPDGRIDPKGAETSLKALSVYIAGFKADEIDLSKCWTNDFSDKANNA</sequence>
<dbReference type="GO" id="GO:0042597">
    <property type="term" value="C:periplasmic space"/>
    <property type="evidence" value="ECO:0007669"/>
    <property type="project" value="UniProtKB-SubCell"/>
</dbReference>